<dbReference type="Proteomes" id="UP000050424">
    <property type="component" value="Unassembled WGS sequence"/>
</dbReference>
<feature type="region of interest" description="Disordered" evidence="1">
    <location>
        <begin position="1"/>
        <end position="48"/>
    </location>
</feature>
<dbReference type="AlphaFoldDB" id="A0A0P7AQ91"/>
<evidence type="ECO:0000256" key="1">
    <source>
        <dbReference type="SAM" id="MobiDB-lite"/>
    </source>
</evidence>
<organism evidence="2 3">
    <name type="scientific">Neonectria ditissima</name>
    <dbReference type="NCBI Taxonomy" id="78410"/>
    <lineage>
        <taxon>Eukaryota</taxon>
        <taxon>Fungi</taxon>
        <taxon>Dikarya</taxon>
        <taxon>Ascomycota</taxon>
        <taxon>Pezizomycotina</taxon>
        <taxon>Sordariomycetes</taxon>
        <taxon>Hypocreomycetidae</taxon>
        <taxon>Hypocreales</taxon>
        <taxon>Nectriaceae</taxon>
        <taxon>Neonectria</taxon>
    </lineage>
</organism>
<dbReference type="EMBL" id="LKCW01000323">
    <property type="protein sequence ID" value="KPM34566.1"/>
    <property type="molecule type" value="Genomic_DNA"/>
</dbReference>
<protein>
    <submittedName>
        <fullName evidence="2">Uncharacterized protein</fullName>
    </submittedName>
</protein>
<evidence type="ECO:0000313" key="3">
    <source>
        <dbReference type="Proteomes" id="UP000050424"/>
    </source>
</evidence>
<accession>A0A0P7AQ91</accession>
<feature type="compositionally biased region" description="Polar residues" evidence="1">
    <location>
        <begin position="89"/>
        <end position="110"/>
    </location>
</feature>
<keyword evidence="3" id="KW-1185">Reference proteome</keyword>
<evidence type="ECO:0000313" key="2">
    <source>
        <dbReference type="EMBL" id="KPM34566.1"/>
    </source>
</evidence>
<feature type="compositionally biased region" description="Polar residues" evidence="1">
    <location>
        <begin position="128"/>
        <end position="139"/>
    </location>
</feature>
<reference evidence="2 3" key="1">
    <citation type="submission" date="2015-09" db="EMBL/GenBank/DDBJ databases">
        <title>Draft genome of a European isolate of the apple canker pathogen Neonectria ditissima.</title>
        <authorList>
            <person name="Gomez-Cortecero A."/>
            <person name="Harrison R.J."/>
            <person name="Armitage A.D."/>
        </authorList>
    </citation>
    <scope>NUCLEOTIDE SEQUENCE [LARGE SCALE GENOMIC DNA]</scope>
    <source>
        <strain evidence="2 3">R09/05</strain>
    </source>
</reference>
<feature type="region of interest" description="Disordered" evidence="1">
    <location>
        <begin position="61"/>
        <end position="155"/>
    </location>
</feature>
<comment type="caution">
    <text evidence="2">The sequence shown here is derived from an EMBL/GenBank/DDBJ whole genome shotgun (WGS) entry which is preliminary data.</text>
</comment>
<proteinExistence type="predicted"/>
<name>A0A0P7AQ91_9HYPO</name>
<gene>
    <name evidence="2" type="ORF">AK830_g12004</name>
</gene>
<sequence>MEEHAYSLSQPEPFPHAMCHSTTQSTGHQEAHLQRKYISTASKPTLGAPKAMKKGIDIFNPKLVFPGNPPEAAPNTTQPEQPIHPAAQESLQHPANSQQDWQFASLQDSESGAPLMGSTRGDDDNEQDANATTSPQRQQICGYCSKSFGRNRDYK</sequence>